<dbReference type="Proteomes" id="UP001168821">
    <property type="component" value="Unassembled WGS sequence"/>
</dbReference>
<comment type="caution">
    <text evidence="6">The sequence shown here is derived from an EMBL/GenBank/DDBJ whole genome shotgun (WGS) entry which is preliminary data.</text>
</comment>
<evidence type="ECO:0000256" key="4">
    <source>
        <dbReference type="PROSITE-ProRule" id="PRU00023"/>
    </source>
</evidence>
<evidence type="ECO:0008006" key="8">
    <source>
        <dbReference type="Google" id="ProtNLM"/>
    </source>
</evidence>
<evidence type="ECO:0000313" key="6">
    <source>
        <dbReference type="EMBL" id="KAJ3660453.1"/>
    </source>
</evidence>
<dbReference type="SUPFAM" id="SSF48403">
    <property type="entry name" value="Ankyrin repeat"/>
    <property type="match status" value="1"/>
</dbReference>
<protein>
    <recommendedName>
        <fullName evidence="8">Ankyrin repeat domain-containing protein 57</fullName>
    </recommendedName>
</protein>
<evidence type="ECO:0000256" key="5">
    <source>
        <dbReference type="SAM" id="MobiDB-lite"/>
    </source>
</evidence>
<dbReference type="AlphaFoldDB" id="A0AA38ISC6"/>
<dbReference type="SMART" id="SM00248">
    <property type="entry name" value="ANK"/>
    <property type="match status" value="2"/>
</dbReference>
<feature type="region of interest" description="Disordered" evidence="5">
    <location>
        <begin position="187"/>
        <end position="258"/>
    </location>
</feature>
<dbReference type="InterPro" id="IPR002110">
    <property type="entry name" value="Ankyrin_rpt"/>
</dbReference>
<dbReference type="PANTHER" id="PTHR14491">
    <property type="entry name" value="SOSONDOWAH, ISOFORM G"/>
    <property type="match status" value="1"/>
</dbReference>
<dbReference type="Pfam" id="PF12796">
    <property type="entry name" value="Ank_2"/>
    <property type="match status" value="1"/>
</dbReference>
<evidence type="ECO:0000256" key="3">
    <source>
        <dbReference type="ARBA" id="ARBA00038122"/>
    </source>
</evidence>
<dbReference type="PROSITE" id="PS50088">
    <property type="entry name" value="ANK_REPEAT"/>
    <property type="match status" value="1"/>
</dbReference>
<organism evidence="6 7">
    <name type="scientific">Zophobas morio</name>
    <dbReference type="NCBI Taxonomy" id="2755281"/>
    <lineage>
        <taxon>Eukaryota</taxon>
        <taxon>Metazoa</taxon>
        <taxon>Ecdysozoa</taxon>
        <taxon>Arthropoda</taxon>
        <taxon>Hexapoda</taxon>
        <taxon>Insecta</taxon>
        <taxon>Pterygota</taxon>
        <taxon>Neoptera</taxon>
        <taxon>Endopterygota</taxon>
        <taxon>Coleoptera</taxon>
        <taxon>Polyphaga</taxon>
        <taxon>Cucujiformia</taxon>
        <taxon>Tenebrionidae</taxon>
        <taxon>Zophobas</taxon>
    </lineage>
</organism>
<keyword evidence="2 4" id="KW-0040">ANK repeat</keyword>
<sequence length="258" mass="28760">MTNSGVNSSFLVPQRKSSRVFSLSGRWSYGCLLVLWPLSDTRHICNHTVLHWGAKHGNPQIIQMFAGKYKVDVNGKTGYTPLHLAAQFGHRKVYEMLINDYKADAKIRDYSGRLPSYYFEDKDQKARKDNIRKIKARKKPSEKDLGFLRIGSLNVRVKKTTEAFSNFLGVGSGSVTSLESTNEKVHKGWGSADNVNQENISPGPKGSYVKKKSKRPYSSGLNSTPGTPKQVARNVNVPCQVNDSDSDTAAGFDSQWKN</sequence>
<keyword evidence="1" id="KW-0677">Repeat</keyword>
<evidence type="ECO:0000256" key="1">
    <source>
        <dbReference type="ARBA" id="ARBA00022737"/>
    </source>
</evidence>
<dbReference type="InterPro" id="IPR036770">
    <property type="entry name" value="Ankyrin_rpt-contain_sf"/>
</dbReference>
<gene>
    <name evidence="6" type="ORF">Zmor_004902</name>
</gene>
<feature type="repeat" description="ANK" evidence="4">
    <location>
        <begin position="77"/>
        <end position="99"/>
    </location>
</feature>
<keyword evidence="7" id="KW-1185">Reference proteome</keyword>
<reference evidence="6" key="1">
    <citation type="journal article" date="2023" name="G3 (Bethesda)">
        <title>Whole genome assemblies of Zophobas morio and Tenebrio molitor.</title>
        <authorList>
            <person name="Kaur S."/>
            <person name="Stinson S.A."/>
            <person name="diCenzo G.C."/>
        </authorList>
    </citation>
    <scope>NUCLEOTIDE SEQUENCE</scope>
    <source>
        <strain evidence="6">QUZm001</strain>
    </source>
</reference>
<dbReference type="EMBL" id="JALNTZ010000002">
    <property type="protein sequence ID" value="KAJ3660453.1"/>
    <property type="molecule type" value="Genomic_DNA"/>
</dbReference>
<comment type="similarity">
    <text evidence="3">Belongs to the SOWAH family.</text>
</comment>
<evidence type="ECO:0000256" key="2">
    <source>
        <dbReference type="ARBA" id="ARBA00023043"/>
    </source>
</evidence>
<dbReference type="PROSITE" id="PS50297">
    <property type="entry name" value="ANK_REP_REGION"/>
    <property type="match status" value="1"/>
</dbReference>
<dbReference type="Gene3D" id="1.25.40.20">
    <property type="entry name" value="Ankyrin repeat-containing domain"/>
    <property type="match status" value="1"/>
</dbReference>
<dbReference type="PANTHER" id="PTHR14491:SF7">
    <property type="entry name" value="SOSONDOWAH, ISOFORM G"/>
    <property type="match status" value="1"/>
</dbReference>
<accession>A0AA38ISC6</accession>
<evidence type="ECO:0000313" key="7">
    <source>
        <dbReference type="Proteomes" id="UP001168821"/>
    </source>
</evidence>
<proteinExistence type="inferred from homology"/>
<name>A0AA38ISC6_9CUCU</name>